<evidence type="ECO:0000256" key="1">
    <source>
        <dbReference type="ARBA" id="ARBA00004370"/>
    </source>
</evidence>
<dbReference type="AlphaFoldDB" id="A0A8J7LWH5"/>
<dbReference type="EMBL" id="JAEMHM010000010">
    <property type="protein sequence ID" value="MBJ6725800.1"/>
    <property type="molecule type" value="Genomic_DNA"/>
</dbReference>
<evidence type="ECO:0000313" key="8">
    <source>
        <dbReference type="EMBL" id="MBJ6725800.1"/>
    </source>
</evidence>
<dbReference type="InterPro" id="IPR003660">
    <property type="entry name" value="HAMP_dom"/>
</dbReference>
<dbReference type="PROSITE" id="PS50885">
    <property type="entry name" value="HAMP"/>
    <property type="match status" value="1"/>
</dbReference>
<organism evidence="8 9">
    <name type="scientific">Geomesophilobacter sediminis</name>
    <dbReference type="NCBI Taxonomy" id="2798584"/>
    <lineage>
        <taxon>Bacteria</taxon>
        <taxon>Pseudomonadati</taxon>
        <taxon>Thermodesulfobacteriota</taxon>
        <taxon>Desulfuromonadia</taxon>
        <taxon>Geobacterales</taxon>
        <taxon>Geobacteraceae</taxon>
        <taxon>Geomesophilobacter</taxon>
    </lineage>
</organism>
<keyword evidence="2 4" id="KW-0807">Transducer</keyword>
<reference evidence="8" key="1">
    <citation type="submission" date="2020-12" db="EMBL/GenBank/DDBJ databases">
        <title>Geomonas sp. Red875, isolated from river sediment.</title>
        <authorList>
            <person name="Xu Z."/>
            <person name="Zhang Z."/>
            <person name="Masuda Y."/>
            <person name="Itoh H."/>
            <person name="Senoo K."/>
        </authorList>
    </citation>
    <scope>NUCLEOTIDE SEQUENCE</scope>
    <source>
        <strain evidence="8">Red875</strain>
    </source>
</reference>
<comment type="similarity">
    <text evidence="3">Belongs to the methyl-accepting chemotaxis (MCP) protein family.</text>
</comment>
<dbReference type="InterPro" id="IPR004090">
    <property type="entry name" value="Chemotax_Me-accpt_rcpt"/>
</dbReference>
<keyword evidence="5" id="KW-0472">Membrane</keyword>
<dbReference type="PANTHER" id="PTHR32089:SF112">
    <property type="entry name" value="LYSOZYME-LIKE PROTEIN-RELATED"/>
    <property type="match status" value="1"/>
</dbReference>
<dbReference type="PANTHER" id="PTHR32089">
    <property type="entry name" value="METHYL-ACCEPTING CHEMOTAXIS PROTEIN MCPB"/>
    <property type="match status" value="1"/>
</dbReference>
<dbReference type="SUPFAM" id="SSF58104">
    <property type="entry name" value="Methyl-accepting chemotaxis protein (MCP) signaling domain"/>
    <property type="match status" value="1"/>
</dbReference>
<dbReference type="SMART" id="SM00283">
    <property type="entry name" value="MA"/>
    <property type="match status" value="1"/>
</dbReference>
<proteinExistence type="inferred from homology"/>
<dbReference type="GO" id="GO:0006935">
    <property type="term" value="P:chemotaxis"/>
    <property type="evidence" value="ECO:0007669"/>
    <property type="project" value="InterPro"/>
</dbReference>
<comment type="caution">
    <text evidence="8">The sequence shown here is derived from an EMBL/GenBank/DDBJ whole genome shotgun (WGS) entry which is preliminary data.</text>
</comment>
<protein>
    <submittedName>
        <fullName evidence="8">Methyl-accepting chemotaxis protein</fullName>
    </submittedName>
</protein>
<dbReference type="Pfam" id="PF00672">
    <property type="entry name" value="HAMP"/>
    <property type="match status" value="1"/>
</dbReference>
<dbReference type="CDD" id="cd06225">
    <property type="entry name" value="HAMP"/>
    <property type="match status" value="1"/>
</dbReference>
<dbReference type="InterPro" id="IPR024478">
    <property type="entry name" value="HlyB_4HB_MCP"/>
</dbReference>
<keyword evidence="5" id="KW-0812">Transmembrane</keyword>
<evidence type="ECO:0000256" key="4">
    <source>
        <dbReference type="PROSITE-ProRule" id="PRU00284"/>
    </source>
</evidence>
<dbReference type="Pfam" id="PF00015">
    <property type="entry name" value="MCPsignal"/>
    <property type="match status" value="1"/>
</dbReference>
<evidence type="ECO:0000259" key="6">
    <source>
        <dbReference type="PROSITE" id="PS50111"/>
    </source>
</evidence>
<keyword evidence="5" id="KW-1133">Transmembrane helix</keyword>
<dbReference type="SMART" id="SM00304">
    <property type="entry name" value="HAMP"/>
    <property type="match status" value="1"/>
</dbReference>
<evidence type="ECO:0000256" key="2">
    <source>
        <dbReference type="ARBA" id="ARBA00023224"/>
    </source>
</evidence>
<dbReference type="CDD" id="cd11386">
    <property type="entry name" value="MCP_signal"/>
    <property type="match status" value="1"/>
</dbReference>
<dbReference type="Pfam" id="PF12729">
    <property type="entry name" value="4HB_MCP_1"/>
    <property type="match status" value="1"/>
</dbReference>
<keyword evidence="9" id="KW-1185">Reference proteome</keyword>
<evidence type="ECO:0000256" key="3">
    <source>
        <dbReference type="ARBA" id="ARBA00029447"/>
    </source>
</evidence>
<dbReference type="PROSITE" id="PS50111">
    <property type="entry name" value="CHEMOTAXIS_TRANSDUC_2"/>
    <property type="match status" value="1"/>
</dbReference>
<feature type="domain" description="HAMP" evidence="7">
    <location>
        <begin position="218"/>
        <end position="270"/>
    </location>
</feature>
<evidence type="ECO:0000259" key="7">
    <source>
        <dbReference type="PROSITE" id="PS50885"/>
    </source>
</evidence>
<dbReference type="GO" id="GO:0007165">
    <property type="term" value="P:signal transduction"/>
    <property type="evidence" value="ECO:0007669"/>
    <property type="project" value="UniProtKB-KW"/>
</dbReference>
<dbReference type="InterPro" id="IPR004089">
    <property type="entry name" value="MCPsignal_dom"/>
</dbReference>
<dbReference type="Gene3D" id="1.10.287.950">
    <property type="entry name" value="Methyl-accepting chemotaxis protein"/>
    <property type="match status" value="1"/>
</dbReference>
<dbReference type="RefSeq" id="WP_199384688.1">
    <property type="nucleotide sequence ID" value="NZ_JAEMHM010000010.1"/>
</dbReference>
<comment type="subcellular location">
    <subcellularLocation>
        <location evidence="1">Membrane</location>
    </subcellularLocation>
</comment>
<sequence length="547" mass="58157">MGWWADLKVRSKIMVLIVCGCIGMAVVAGMGLYGMRHSHESLGDLKENMHHISMLEEMKADFLAMRLDLVYLLSLTDKDKIAERIADYKKKTESIQAGIEKNRALKFNAKEKELADSFASGFQAYLEKGQKLSDMAVQAAEQGRTDRSDVVQYAVTEVAPLYAKPAAAINDLVQYNLKDADTQFTADSSQMRNFAILLGVMLVLVTLGAIVGGGFIAGSINRPLQAVMDAMLKVAAGDLTVRTDIRSRDELGVLSGEVNQMAERLCAAMRSVTQNSEQVAAAAAQLHATAAQIATGAEEVAAQTGTVATASEEMSATSCDIANNCHHAADDSGNANSAASEGALVVEKTVAIMERIAQRVQGTATTISALGARSDQIGEIIGTIEDIADQTNLLALNAAIEAARAGEQGRGFAVVADEVRALAERTTRATREIGEMIKAIQNDTRGAVRAMEEGVLEVENGTVEAGKSGEALRQILSQINNVALQVSQIATAAEEQTATTTEITNNINQISMVVQQTAAGAQETVAAADQLSRLSEQLHGLVGEFRI</sequence>
<name>A0A8J7LWH5_9BACT</name>
<gene>
    <name evidence="8" type="ORF">JFN93_13855</name>
</gene>
<feature type="domain" description="Methyl-accepting transducer" evidence="6">
    <location>
        <begin position="275"/>
        <end position="511"/>
    </location>
</feature>
<dbReference type="FunFam" id="1.10.287.950:FF:000001">
    <property type="entry name" value="Methyl-accepting chemotaxis sensory transducer"/>
    <property type="match status" value="1"/>
</dbReference>
<dbReference type="PRINTS" id="PR00260">
    <property type="entry name" value="CHEMTRNSDUCR"/>
</dbReference>
<feature type="transmembrane region" description="Helical" evidence="5">
    <location>
        <begin position="194"/>
        <end position="217"/>
    </location>
</feature>
<feature type="transmembrane region" description="Helical" evidence="5">
    <location>
        <begin position="13"/>
        <end position="33"/>
    </location>
</feature>
<accession>A0A8J7LWH5</accession>
<dbReference type="GO" id="GO:0016020">
    <property type="term" value="C:membrane"/>
    <property type="evidence" value="ECO:0007669"/>
    <property type="project" value="UniProtKB-SubCell"/>
</dbReference>
<dbReference type="Proteomes" id="UP000636888">
    <property type="component" value="Unassembled WGS sequence"/>
</dbReference>
<dbReference type="GO" id="GO:0004888">
    <property type="term" value="F:transmembrane signaling receptor activity"/>
    <property type="evidence" value="ECO:0007669"/>
    <property type="project" value="InterPro"/>
</dbReference>
<evidence type="ECO:0000256" key="5">
    <source>
        <dbReference type="SAM" id="Phobius"/>
    </source>
</evidence>
<evidence type="ECO:0000313" key="9">
    <source>
        <dbReference type="Proteomes" id="UP000636888"/>
    </source>
</evidence>